<dbReference type="AlphaFoldDB" id="A0A6C0B317"/>
<name>A0A6C0B317_9ZZZZ</name>
<reference evidence="1" key="1">
    <citation type="journal article" date="2020" name="Nature">
        <title>Giant virus diversity and host interactions through global metagenomics.</title>
        <authorList>
            <person name="Schulz F."/>
            <person name="Roux S."/>
            <person name="Paez-Espino D."/>
            <person name="Jungbluth S."/>
            <person name="Walsh D.A."/>
            <person name="Denef V.J."/>
            <person name="McMahon K.D."/>
            <person name="Konstantinidis K.T."/>
            <person name="Eloe-Fadrosh E.A."/>
            <person name="Kyrpides N.C."/>
            <person name="Woyke T."/>
        </authorList>
    </citation>
    <scope>NUCLEOTIDE SEQUENCE</scope>
    <source>
        <strain evidence="1">GVMAG-M-3300009187-29</strain>
    </source>
</reference>
<accession>A0A6C0B317</accession>
<protein>
    <submittedName>
        <fullName evidence="1">Uncharacterized protein</fullName>
    </submittedName>
</protein>
<organism evidence="1">
    <name type="scientific">viral metagenome</name>
    <dbReference type="NCBI Taxonomy" id="1070528"/>
    <lineage>
        <taxon>unclassified sequences</taxon>
        <taxon>metagenomes</taxon>
        <taxon>organismal metagenomes</taxon>
    </lineage>
</organism>
<evidence type="ECO:0000313" key="1">
    <source>
        <dbReference type="EMBL" id="QHS86440.1"/>
    </source>
</evidence>
<proteinExistence type="predicted"/>
<sequence>MDFTEERRRIFSEKMARMSIKPQDMFCRQTGLYSSFDSNGIPTHDVSGNEISKCIAKKLKKEWLKQEKLYLSNEFA</sequence>
<dbReference type="EMBL" id="MN739055">
    <property type="protein sequence ID" value="QHS86440.1"/>
    <property type="molecule type" value="Genomic_DNA"/>
</dbReference>